<gene>
    <name evidence="2" type="ORF">ACFQV2_28560</name>
</gene>
<dbReference type="EMBL" id="JBHTEY010000004">
    <property type="protein sequence ID" value="MFC7616817.1"/>
    <property type="molecule type" value="Genomic_DNA"/>
</dbReference>
<reference evidence="3" key="1">
    <citation type="journal article" date="2019" name="Int. J. Syst. Evol. Microbiol.">
        <title>The Global Catalogue of Microorganisms (GCM) 10K type strain sequencing project: providing services to taxonomists for standard genome sequencing and annotation.</title>
        <authorList>
            <consortium name="The Broad Institute Genomics Platform"/>
            <consortium name="The Broad Institute Genome Sequencing Center for Infectious Disease"/>
            <person name="Wu L."/>
            <person name="Ma J."/>
        </authorList>
    </citation>
    <scope>NUCLEOTIDE SEQUENCE [LARGE SCALE GENOMIC DNA]</scope>
    <source>
        <strain evidence="3">JCM 17695</strain>
    </source>
</reference>
<evidence type="ECO:0000313" key="2">
    <source>
        <dbReference type="EMBL" id="MFC7616817.1"/>
    </source>
</evidence>
<feature type="region of interest" description="Disordered" evidence="1">
    <location>
        <begin position="1"/>
        <end position="76"/>
    </location>
</feature>
<keyword evidence="3" id="KW-1185">Reference proteome</keyword>
<feature type="compositionally biased region" description="Low complexity" evidence="1">
    <location>
        <begin position="1"/>
        <end position="33"/>
    </location>
</feature>
<feature type="compositionally biased region" description="Basic residues" evidence="1">
    <location>
        <begin position="34"/>
        <end position="58"/>
    </location>
</feature>
<proteinExistence type="predicted"/>
<name>A0ABW2TV54_9PSEU</name>
<organism evidence="2 3">
    <name type="scientific">Actinokineospora soli</name>
    <dbReference type="NCBI Taxonomy" id="1048753"/>
    <lineage>
        <taxon>Bacteria</taxon>
        <taxon>Bacillati</taxon>
        <taxon>Actinomycetota</taxon>
        <taxon>Actinomycetes</taxon>
        <taxon>Pseudonocardiales</taxon>
        <taxon>Pseudonocardiaceae</taxon>
        <taxon>Actinokineospora</taxon>
    </lineage>
</organism>
<protein>
    <submittedName>
        <fullName evidence="2">Uncharacterized protein</fullName>
    </submittedName>
</protein>
<comment type="caution">
    <text evidence="2">The sequence shown here is derived from an EMBL/GenBank/DDBJ whole genome shotgun (WGS) entry which is preliminary data.</text>
</comment>
<sequence length="117" mass="12260">MGPGLADPAGPAARLPLGRGLGAAPRRPQGRLAPRPRRRAPRARRRDPRPARSPRRARRGDPEPAGAGDFSAEDIKSAVDEVLAEVPGAENLSEEELRQIRAQVAAALAAEGAPAAQ</sequence>
<dbReference type="Proteomes" id="UP001596512">
    <property type="component" value="Unassembled WGS sequence"/>
</dbReference>
<evidence type="ECO:0000313" key="3">
    <source>
        <dbReference type="Proteomes" id="UP001596512"/>
    </source>
</evidence>
<evidence type="ECO:0000256" key="1">
    <source>
        <dbReference type="SAM" id="MobiDB-lite"/>
    </source>
</evidence>
<accession>A0ABW2TV54</accession>